<evidence type="ECO:0000259" key="2">
    <source>
        <dbReference type="Pfam" id="PF01243"/>
    </source>
</evidence>
<dbReference type="PANTHER" id="PTHR35176">
    <property type="entry name" value="HEME OXYGENASE HI_0854-RELATED"/>
    <property type="match status" value="1"/>
</dbReference>
<dbReference type="Gene3D" id="2.30.110.10">
    <property type="entry name" value="Electron Transport, Fmn-binding Protein, Chain A"/>
    <property type="match status" value="1"/>
</dbReference>
<protein>
    <submittedName>
        <fullName evidence="3">Pyridoxamine 5'-phosphate oxidase</fullName>
    </submittedName>
</protein>
<feature type="domain" description="Pyridoxamine 5'-phosphate oxidase N-terminal" evidence="2">
    <location>
        <begin position="14"/>
        <end position="110"/>
    </location>
</feature>
<accession>A0ABQ6FPN0</accession>
<keyword evidence="4" id="KW-1185">Reference proteome</keyword>
<name>A0ABQ6FPN0_9CHLR</name>
<dbReference type="PANTHER" id="PTHR35176:SF4">
    <property type="entry name" value="PYRIDOXAMINE 5'-PHOSPHATE OXIDASE-RELATED FMN-BINDING"/>
    <property type="match status" value="1"/>
</dbReference>
<dbReference type="EMBL" id="BSRI01000001">
    <property type="protein sequence ID" value="GLV55523.1"/>
    <property type="molecule type" value="Genomic_DNA"/>
</dbReference>
<evidence type="ECO:0000256" key="1">
    <source>
        <dbReference type="ARBA" id="ARBA00023002"/>
    </source>
</evidence>
<sequence length="144" mass="16555">MSGHIPWNKVDLPLKALRSIWISTTRPDGRPHAVPVWFVWDGTSIYFITSRDIQKAKNLARQPWTVVHAGDGDDVIILEGPVEIVTDQAELDRVDVAYHDKYVDPHSGARDTVFHENCDLYRVNVKHVMTWEYGVVGTRTDWKF</sequence>
<dbReference type="InterPro" id="IPR012349">
    <property type="entry name" value="Split_barrel_FMN-bd"/>
</dbReference>
<organism evidence="3 4">
    <name type="scientific">Dictyobacter halimunensis</name>
    <dbReference type="NCBI Taxonomy" id="3026934"/>
    <lineage>
        <taxon>Bacteria</taxon>
        <taxon>Bacillati</taxon>
        <taxon>Chloroflexota</taxon>
        <taxon>Ktedonobacteria</taxon>
        <taxon>Ktedonobacterales</taxon>
        <taxon>Dictyobacteraceae</taxon>
        <taxon>Dictyobacter</taxon>
    </lineage>
</organism>
<reference evidence="3 4" key="1">
    <citation type="submission" date="2023-02" db="EMBL/GenBank/DDBJ databases">
        <title>Dictyobacter halimunensis sp. nov., a new member of the class Ktedonobacteria from forest soil in a geothermal area.</title>
        <authorList>
            <person name="Rachmania M.K."/>
            <person name="Ningsih F."/>
            <person name="Sakai Y."/>
            <person name="Yabe S."/>
            <person name="Yokota A."/>
            <person name="Sjamsuridzal W."/>
        </authorList>
    </citation>
    <scope>NUCLEOTIDE SEQUENCE [LARGE SCALE GENOMIC DNA]</scope>
    <source>
        <strain evidence="3 4">S3.2.2.5</strain>
    </source>
</reference>
<evidence type="ECO:0000313" key="4">
    <source>
        <dbReference type="Proteomes" id="UP001344906"/>
    </source>
</evidence>
<dbReference type="Pfam" id="PF01243">
    <property type="entry name" value="PNPOx_N"/>
    <property type="match status" value="1"/>
</dbReference>
<dbReference type="RefSeq" id="WP_338249941.1">
    <property type="nucleotide sequence ID" value="NZ_BSRI01000001.1"/>
</dbReference>
<gene>
    <name evidence="3" type="ORF">KDH_23670</name>
</gene>
<dbReference type="Proteomes" id="UP001344906">
    <property type="component" value="Unassembled WGS sequence"/>
</dbReference>
<dbReference type="SUPFAM" id="SSF50475">
    <property type="entry name" value="FMN-binding split barrel"/>
    <property type="match status" value="1"/>
</dbReference>
<dbReference type="InterPro" id="IPR011576">
    <property type="entry name" value="Pyridox_Oxase_N"/>
</dbReference>
<comment type="caution">
    <text evidence="3">The sequence shown here is derived from an EMBL/GenBank/DDBJ whole genome shotgun (WGS) entry which is preliminary data.</text>
</comment>
<dbReference type="InterPro" id="IPR052019">
    <property type="entry name" value="F420H2_bilvrd_red/Heme_oxyg"/>
</dbReference>
<keyword evidence="1" id="KW-0560">Oxidoreductase</keyword>
<proteinExistence type="predicted"/>
<evidence type="ECO:0000313" key="3">
    <source>
        <dbReference type="EMBL" id="GLV55523.1"/>
    </source>
</evidence>